<dbReference type="SMART" id="SM00382">
    <property type="entry name" value="AAA"/>
    <property type="match status" value="1"/>
</dbReference>
<dbReference type="GO" id="GO:0016887">
    <property type="term" value="F:ATP hydrolysis activity"/>
    <property type="evidence" value="ECO:0007669"/>
    <property type="project" value="InterPro"/>
</dbReference>
<evidence type="ECO:0000256" key="4">
    <source>
        <dbReference type="ARBA" id="ARBA00022475"/>
    </source>
</evidence>
<dbReference type="CDD" id="cd03262">
    <property type="entry name" value="ABC_HisP_GlnQ"/>
    <property type="match status" value="1"/>
</dbReference>
<keyword evidence="8" id="KW-0472">Membrane</keyword>
<comment type="similarity">
    <text evidence="2">Belongs to the ABC transporter superfamily.</text>
</comment>
<sequence>MSAAAAEGTHRVAPGTQEIVRVEGVHKYFGHHHVLRGIDMTVKQGEVAVLIGPSGSGKSTLLRCINHLETISAGRIRVNGELIGYREHGGKLHELTLKEVARQRRNIGMVFQRFNLFGHKTALENVIEAPIQVKGQNKATAKKRALELLDQVGLSDRAGHYPAQLSGGQQQRVAIARALAMEPELMLFDEPTSALDPELVGDVLNVMKDLAASGMTMIVVTHEIGFAREVGDTLTFMDGGVVVESGNPRDVIANPQHERTQAFLGKVL</sequence>
<evidence type="ECO:0000256" key="2">
    <source>
        <dbReference type="ARBA" id="ARBA00005417"/>
    </source>
</evidence>
<keyword evidence="5" id="KW-0547">Nucleotide-binding</keyword>
<feature type="domain" description="ABC transporter" evidence="11">
    <location>
        <begin position="20"/>
        <end position="264"/>
    </location>
</feature>
<dbReference type="GO" id="GO:0015426">
    <property type="term" value="F:ATPase-coupled polar amino acid-transporter activity"/>
    <property type="evidence" value="ECO:0007669"/>
    <property type="project" value="UniProtKB-EC"/>
</dbReference>
<evidence type="ECO:0000256" key="1">
    <source>
        <dbReference type="ARBA" id="ARBA00004202"/>
    </source>
</evidence>
<dbReference type="EC" id="7.4.2.1" evidence="9"/>
<keyword evidence="7" id="KW-0029">Amino-acid transport</keyword>
<dbReference type="InterPro" id="IPR030679">
    <property type="entry name" value="ABC_ATPase_HisP-typ"/>
</dbReference>
<dbReference type="PROSITE" id="PS50893">
    <property type="entry name" value="ABC_TRANSPORTER_2"/>
    <property type="match status" value="1"/>
</dbReference>
<dbReference type="PANTHER" id="PTHR43166:SF9">
    <property type="entry name" value="GLUTAMATE_ASPARTATE IMPORT ATP-BINDING PROTEIN GLTL"/>
    <property type="match status" value="1"/>
</dbReference>
<comment type="catalytic activity">
    <reaction evidence="10">
        <text>a polar amino acid(out) + ATP + H2O = a polar amino acid(in) + ADP + phosphate + H(+)</text>
        <dbReference type="Rhea" id="RHEA:14673"/>
        <dbReference type="ChEBI" id="CHEBI:15377"/>
        <dbReference type="ChEBI" id="CHEBI:15378"/>
        <dbReference type="ChEBI" id="CHEBI:30616"/>
        <dbReference type="ChEBI" id="CHEBI:43474"/>
        <dbReference type="ChEBI" id="CHEBI:62031"/>
        <dbReference type="ChEBI" id="CHEBI:456216"/>
        <dbReference type="EC" id="7.4.2.1"/>
    </reaction>
    <physiologicalReaction direction="left-to-right" evidence="10">
        <dbReference type="Rhea" id="RHEA:14674"/>
    </physiologicalReaction>
</comment>
<keyword evidence="4" id="KW-1003">Cell membrane</keyword>
<dbReference type="PATRIC" id="fig|37927.3.peg.3249"/>
<dbReference type="SUPFAM" id="SSF52540">
    <property type="entry name" value="P-loop containing nucleoside triphosphate hydrolases"/>
    <property type="match status" value="1"/>
</dbReference>
<dbReference type="InterPro" id="IPR017871">
    <property type="entry name" value="ABC_transporter-like_CS"/>
</dbReference>
<dbReference type="InterPro" id="IPR003439">
    <property type="entry name" value="ABC_transporter-like_ATP-bd"/>
</dbReference>
<dbReference type="AlphaFoldDB" id="A0A127A312"/>
<dbReference type="KEGG" id="satk:SA2016_3165"/>
<dbReference type="GO" id="GO:0005886">
    <property type="term" value="C:plasma membrane"/>
    <property type="evidence" value="ECO:0007669"/>
    <property type="project" value="UniProtKB-SubCell"/>
</dbReference>
<accession>A0A127A312</accession>
<proteinExistence type="inferred from homology"/>
<dbReference type="PROSITE" id="PS00211">
    <property type="entry name" value="ABC_TRANSPORTER_1"/>
    <property type="match status" value="1"/>
</dbReference>
<dbReference type="GO" id="GO:0005524">
    <property type="term" value="F:ATP binding"/>
    <property type="evidence" value="ECO:0007669"/>
    <property type="project" value="UniProtKB-KW"/>
</dbReference>
<keyword evidence="13" id="KW-1185">Reference proteome</keyword>
<evidence type="ECO:0000313" key="13">
    <source>
        <dbReference type="Proteomes" id="UP000070134"/>
    </source>
</evidence>
<protein>
    <recommendedName>
        <fullName evidence="9">ABC-type polar-amino-acid transporter</fullName>
        <ecNumber evidence="9">7.4.2.1</ecNumber>
    </recommendedName>
</protein>
<dbReference type="PANTHER" id="PTHR43166">
    <property type="entry name" value="AMINO ACID IMPORT ATP-BINDING PROTEIN"/>
    <property type="match status" value="1"/>
</dbReference>
<dbReference type="Gene3D" id="3.40.50.300">
    <property type="entry name" value="P-loop containing nucleotide triphosphate hydrolases"/>
    <property type="match status" value="1"/>
</dbReference>
<dbReference type="InterPro" id="IPR003593">
    <property type="entry name" value="AAA+_ATPase"/>
</dbReference>
<reference evidence="12 13" key="1">
    <citation type="submission" date="2016-02" db="EMBL/GenBank/DDBJ databases">
        <title>Complete genome of Sinomonas atrocyanea KCTC 3377.</title>
        <authorList>
            <person name="Kim K.M."/>
        </authorList>
    </citation>
    <scope>NUCLEOTIDE SEQUENCE [LARGE SCALE GENOMIC DNA]</scope>
    <source>
        <strain evidence="12 13">KCTC 3377</strain>
    </source>
</reference>
<dbReference type="Proteomes" id="UP000070134">
    <property type="component" value="Chromosome"/>
</dbReference>
<gene>
    <name evidence="12" type="ORF">SA2016_3165</name>
</gene>
<keyword evidence="3" id="KW-0813">Transport</keyword>
<dbReference type="RefSeq" id="WP_276508650.1">
    <property type="nucleotide sequence ID" value="NZ_BJMO01000021.1"/>
</dbReference>
<organism evidence="12 13">
    <name type="scientific">Sinomonas atrocyanea</name>
    <dbReference type="NCBI Taxonomy" id="37927"/>
    <lineage>
        <taxon>Bacteria</taxon>
        <taxon>Bacillati</taxon>
        <taxon>Actinomycetota</taxon>
        <taxon>Actinomycetes</taxon>
        <taxon>Micrococcales</taxon>
        <taxon>Micrococcaceae</taxon>
        <taxon>Sinomonas</taxon>
    </lineage>
</organism>
<name>A0A127A312_9MICC</name>
<comment type="subcellular location">
    <subcellularLocation>
        <location evidence="1">Cell membrane</location>
        <topology evidence="1">Peripheral membrane protein</topology>
    </subcellularLocation>
</comment>
<dbReference type="PIRSF" id="PIRSF039085">
    <property type="entry name" value="ABC_ATPase_HisP"/>
    <property type="match status" value="1"/>
</dbReference>
<evidence type="ECO:0000256" key="7">
    <source>
        <dbReference type="ARBA" id="ARBA00022970"/>
    </source>
</evidence>
<dbReference type="InterPro" id="IPR027417">
    <property type="entry name" value="P-loop_NTPase"/>
</dbReference>
<evidence type="ECO:0000256" key="8">
    <source>
        <dbReference type="ARBA" id="ARBA00023136"/>
    </source>
</evidence>
<evidence type="ECO:0000256" key="9">
    <source>
        <dbReference type="ARBA" id="ARBA00038850"/>
    </source>
</evidence>
<evidence type="ECO:0000259" key="11">
    <source>
        <dbReference type="PROSITE" id="PS50893"/>
    </source>
</evidence>
<keyword evidence="6" id="KW-0067">ATP-binding</keyword>
<evidence type="ECO:0000313" key="12">
    <source>
        <dbReference type="EMBL" id="AMM33829.1"/>
    </source>
</evidence>
<dbReference type="STRING" id="37927.SA2016_3165"/>
<evidence type="ECO:0000256" key="3">
    <source>
        <dbReference type="ARBA" id="ARBA00022448"/>
    </source>
</evidence>
<dbReference type="FunFam" id="3.40.50.300:FF:000020">
    <property type="entry name" value="Amino acid ABC transporter ATP-binding component"/>
    <property type="match status" value="1"/>
</dbReference>
<dbReference type="InterPro" id="IPR050086">
    <property type="entry name" value="MetN_ABC_transporter-like"/>
</dbReference>
<evidence type="ECO:0000256" key="6">
    <source>
        <dbReference type="ARBA" id="ARBA00022840"/>
    </source>
</evidence>
<dbReference type="Pfam" id="PF00005">
    <property type="entry name" value="ABC_tran"/>
    <property type="match status" value="1"/>
</dbReference>
<evidence type="ECO:0000256" key="10">
    <source>
        <dbReference type="ARBA" id="ARBA00047624"/>
    </source>
</evidence>
<dbReference type="EMBL" id="CP014518">
    <property type="protein sequence ID" value="AMM33829.1"/>
    <property type="molecule type" value="Genomic_DNA"/>
</dbReference>
<evidence type="ECO:0000256" key="5">
    <source>
        <dbReference type="ARBA" id="ARBA00022741"/>
    </source>
</evidence>